<name>A0A5N6R6Z0_9ROSI</name>
<evidence type="ECO:0000313" key="2">
    <source>
        <dbReference type="Proteomes" id="UP000327013"/>
    </source>
</evidence>
<gene>
    <name evidence="1" type="ORF">FH972_012696</name>
</gene>
<proteinExistence type="predicted"/>
<reference evidence="1 2" key="1">
    <citation type="submission" date="2019-06" db="EMBL/GenBank/DDBJ databases">
        <title>A chromosomal-level reference genome of Carpinus fangiana (Coryloideae, Betulaceae).</title>
        <authorList>
            <person name="Yang X."/>
            <person name="Wang Z."/>
            <person name="Zhang L."/>
            <person name="Hao G."/>
            <person name="Liu J."/>
            <person name="Yang Y."/>
        </authorList>
    </citation>
    <scope>NUCLEOTIDE SEQUENCE [LARGE SCALE GENOMIC DNA]</scope>
    <source>
        <strain evidence="1">Cfa_2016G</strain>
        <tissue evidence="1">Leaf</tissue>
    </source>
</reference>
<dbReference type="AlphaFoldDB" id="A0A5N6R6Z0"/>
<accession>A0A5N6R6Z0</accession>
<protein>
    <submittedName>
        <fullName evidence="1">Uncharacterized protein</fullName>
    </submittedName>
</protein>
<organism evidence="1 2">
    <name type="scientific">Carpinus fangiana</name>
    <dbReference type="NCBI Taxonomy" id="176857"/>
    <lineage>
        <taxon>Eukaryota</taxon>
        <taxon>Viridiplantae</taxon>
        <taxon>Streptophyta</taxon>
        <taxon>Embryophyta</taxon>
        <taxon>Tracheophyta</taxon>
        <taxon>Spermatophyta</taxon>
        <taxon>Magnoliopsida</taxon>
        <taxon>eudicotyledons</taxon>
        <taxon>Gunneridae</taxon>
        <taxon>Pentapetalae</taxon>
        <taxon>rosids</taxon>
        <taxon>fabids</taxon>
        <taxon>Fagales</taxon>
        <taxon>Betulaceae</taxon>
        <taxon>Carpinus</taxon>
    </lineage>
</organism>
<sequence>MMISGDEEEREKKALAKNPGFYLQACLSVKTTSTIDDFQLLKFGLGRKNKKRRCEWLW</sequence>
<dbReference type="EMBL" id="CM017325">
    <property type="protein sequence ID" value="KAE8055885.1"/>
    <property type="molecule type" value="Genomic_DNA"/>
</dbReference>
<keyword evidence="2" id="KW-1185">Reference proteome</keyword>
<dbReference type="Proteomes" id="UP000327013">
    <property type="component" value="Chromosome 5"/>
</dbReference>
<evidence type="ECO:0000313" key="1">
    <source>
        <dbReference type="EMBL" id="KAE8055885.1"/>
    </source>
</evidence>